<evidence type="ECO:0000256" key="4">
    <source>
        <dbReference type="ARBA" id="ARBA00022989"/>
    </source>
</evidence>
<evidence type="ECO:0000259" key="8">
    <source>
        <dbReference type="Pfam" id="PF09924"/>
    </source>
</evidence>
<sequence>MRRRDKEKDEAAATAANDSPEQAGPATAPRRSRDAGRPGGSRRRPLTRCRAAAGRLPTPGPALIATLTAFVGLIDIITAISHRPTRWTWIGRLIPGIVTDAATGTSVGAGLLLVGLAHGLRRRKRRAWRAAVALCGAAVLLDLARGFAVPQALFDLVPFAVLVATRRRFHAAGDPRTRWRALGALGALAVADLTIGLSLIRFRHGTGSTSERLLHVLAGLVGVTGPVHFPPGHGDGDLVGSVLLALGAVTVGMTGYLALRPASPVCARTDTDDDRLRALLTRHGGRDSLSYAALRQDNSVLWSPSGKAAITYRVVGGVALACGDPVGDPEAWPQVIGPFLDLAAAHAWVPAAVGCGPDGGRAWQRAGLRVLELGDEAVVRVDTFSLDGRSMRGVRQAVGRVERAGYTARVDRIADLTADERAMLAERAAAWHSRGGAGGCATTLGRVGAAEDPDCVVVRAFQDGRLRGLLTFLPWGRDGLTLDVMRRERTAAGGLVDFMLVALLRDARRLRVTRVALTFAAFRAILARGERIGASPVLRLWRRMLLAASRWFQIESLYRFNAKFDPTWQPRYVCWPATRDLPRVLLAAVRAEVLLPRPSLLPRLKPRGPLPPTTPASDLLPSASPNTTSTDAASTDAASARTTAARVRTCQGRRPGGDGPQDARDAALAGPVASDR</sequence>
<evidence type="ECO:0000256" key="1">
    <source>
        <dbReference type="ARBA" id="ARBA00004651"/>
    </source>
</evidence>
<accession>A0A2I2KMX7</accession>
<dbReference type="PANTHER" id="PTHR34697:SF2">
    <property type="entry name" value="PHOSPHATIDYLGLYCEROL LYSYLTRANSFERASE"/>
    <property type="match status" value="1"/>
</dbReference>
<evidence type="ECO:0000256" key="5">
    <source>
        <dbReference type="ARBA" id="ARBA00023136"/>
    </source>
</evidence>
<dbReference type="GO" id="GO:0055091">
    <property type="term" value="P:phospholipid homeostasis"/>
    <property type="evidence" value="ECO:0007669"/>
    <property type="project" value="TreeGrafter"/>
</dbReference>
<feature type="transmembrane region" description="Helical" evidence="7">
    <location>
        <begin position="212"/>
        <end position="229"/>
    </location>
</feature>
<feature type="transmembrane region" description="Helical" evidence="7">
    <location>
        <begin position="93"/>
        <end position="116"/>
    </location>
</feature>
<keyword evidence="11" id="KW-1185">Reference proteome</keyword>
<feature type="compositionally biased region" description="Low complexity" evidence="6">
    <location>
        <begin position="627"/>
        <end position="649"/>
    </location>
</feature>
<evidence type="ECO:0000256" key="3">
    <source>
        <dbReference type="ARBA" id="ARBA00022692"/>
    </source>
</evidence>
<feature type="transmembrane region" description="Helical" evidence="7">
    <location>
        <begin position="179"/>
        <end position="200"/>
    </location>
</feature>
<evidence type="ECO:0000313" key="11">
    <source>
        <dbReference type="Proteomes" id="UP000234331"/>
    </source>
</evidence>
<evidence type="ECO:0000256" key="7">
    <source>
        <dbReference type="SAM" id="Phobius"/>
    </source>
</evidence>
<keyword evidence="5 7" id="KW-0472">Membrane</keyword>
<feature type="region of interest" description="Disordered" evidence="6">
    <location>
        <begin position="602"/>
        <end position="676"/>
    </location>
</feature>
<evidence type="ECO:0008006" key="12">
    <source>
        <dbReference type="Google" id="ProtNLM"/>
    </source>
</evidence>
<feature type="transmembrane region" description="Helical" evidence="7">
    <location>
        <begin position="128"/>
        <end position="148"/>
    </location>
</feature>
<name>A0A2I2KMX7_9ACTN</name>
<protein>
    <recommendedName>
        <fullName evidence="12">Phosphatidylglycerol lysyltransferase C-terminal domain-containing protein</fullName>
    </recommendedName>
</protein>
<dbReference type="InterPro" id="IPR024320">
    <property type="entry name" value="LPG_synthase_C"/>
</dbReference>
<feature type="domain" description="Lysyl-tRNA synthetase N-terminal transmembrane region" evidence="9">
    <location>
        <begin position="61"/>
        <end position="249"/>
    </location>
</feature>
<dbReference type="AlphaFoldDB" id="A0A2I2KMX7"/>
<evidence type="ECO:0000313" key="10">
    <source>
        <dbReference type="EMBL" id="SNQ47025.1"/>
    </source>
</evidence>
<evidence type="ECO:0000256" key="6">
    <source>
        <dbReference type="SAM" id="MobiDB-lite"/>
    </source>
</evidence>
<dbReference type="EMBL" id="FZMO01000078">
    <property type="protein sequence ID" value="SNQ47025.1"/>
    <property type="molecule type" value="Genomic_DNA"/>
</dbReference>
<dbReference type="RefSeq" id="WP_243407323.1">
    <property type="nucleotide sequence ID" value="NZ_FZMO01000078.1"/>
</dbReference>
<feature type="transmembrane region" description="Helical" evidence="7">
    <location>
        <begin position="62"/>
        <end position="81"/>
    </location>
</feature>
<organism evidence="10 11">
    <name type="scientific">Frankia canadensis</name>
    <dbReference type="NCBI Taxonomy" id="1836972"/>
    <lineage>
        <taxon>Bacteria</taxon>
        <taxon>Bacillati</taxon>
        <taxon>Actinomycetota</taxon>
        <taxon>Actinomycetes</taxon>
        <taxon>Frankiales</taxon>
        <taxon>Frankiaceae</taxon>
        <taxon>Frankia</taxon>
    </lineage>
</organism>
<dbReference type="Pfam" id="PF09924">
    <property type="entry name" value="LPG_synthase_C"/>
    <property type="match status" value="1"/>
</dbReference>
<feature type="region of interest" description="Disordered" evidence="6">
    <location>
        <begin position="1"/>
        <end position="47"/>
    </location>
</feature>
<dbReference type="PANTHER" id="PTHR34697">
    <property type="entry name" value="PHOSPHATIDYLGLYCEROL LYSYLTRANSFERASE"/>
    <property type="match status" value="1"/>
</dbReference>
<dbReference type="GO" id="GO:0005886">
    <property type="term" value="C:plasma membrane"/>
    <property type="evidence" value="ECO:0007669"/>
    <property type="project" value="UniProtKB-SubCell"/>
</dbReference>
<dbReference type="InterPro" id="IPR031553">
    <property type="entry name" value="tRNA-synt_2_TM"/>
</dbReference>
<feature type="domain" description="Phosphatidylglycerol lysyltransferase C-terminal" evidence="8">
    <location>
        <begin position="277"/>
        <end position="574"/>
    </location>
</feature>
<evidence type="ECO:0000259" key="9">
    <source>
        <dbReference type="Pfam" id="PF16995"/>
    </source>
</evidence>
<dbReference type="Proteomes" id="UP000234331">
    <property type="component" value="Unassembled WGS sequence"/>
</dbReference>
<comment type="subcellular location">
    <subcellularLocation>
        <location evidence="1">Cell membrane</location>
        <topology evidence="1">Multi-pass membrane protein</topology>
    </subcellularLocation>
</comment>
<keyword evidence="2" id="KW-1003">Cell membrane</keyword>
<keyword evidence="4 7" id="KW-1133">Transmembrane helix</keyword>
<reference evidence="10 11" key="1">
    <citation type="submission" date="2017-06" db="EMBL/GenBank/DDBJ databases">
        <authorList>
            <person name="Kim H.J."/>
            <person name="Triplett B.A."/>
        </authorList>
    </citation>
    <scope>NUCLEOTIDE SEQUENCE [LARGE SCALE GENOMIC DNA]</scope>
    <source>
        <strain evidence="10">FRACA_ARgP5</strain>
    </source>
</reference>
<evidence type="ECO:0000256" key="2">
    <source>
        <dbReference type="ARBA" id="ARBA00022475"/>
    </source>
</evidence>
<dbReference type="InterPro" id="IPR051211">
    <property type="entry name" value="PG_lysyltransferase"/>
</dbReference>
<dbReference type="GO" id="GO:0016755">
    <property type="term" value="F:aminoacyltransferase activity"/>
    <property type="evidence" value="ECO:0007669"/>
    <property type="project" value="TreeGrafter"/>
</dbReference>
<feature type="compositionally biased region" description="Basic and acidic residues" evidence="6">
    <location>
        <begin position="1"/>
        <end position="11"/>
    </location>
</feature>
<dbReference type="Pfam" id="PF16995">
    <property type="entry name" value="tRNA-synt_2_TM"/>
    <property type="match status" value="1"/>
</dbReference>
<proteinExistence type="predicted"/>
<feature type="transmembrane region" description="Helical" evidence="7">
    <location>
        <begin position="241"/>
        <end position="259"/>
    </location>
</feature>
<keyword evidence="3 7" id="KW-0812">Transmembrane</keyword>
<gene>
    <name evidence="10" type="ORF">FRACA_1690002</name>
</gene>